<protein>
    <submittedName>
        <fullName evidence="3">Uncharacterized protein</fullName>
    </submittedName>
</protein>
<reference evidence="3" key="2">
    <citation type="submission" date="2017-10" db="EMBL/GenBank/DDBJ databases">
        <title>Ladona fulva Genome sequencing and assembly.</title>
        <authorList>
            <person name="Murali S."/>
            <person name="Richards S."/>
            <person name="Bandaranaike D."/>
            <person name="Bellair M."/>
            <person name="Blankenburg K."/>
            <person name="Chao H."/>
            <person name="Dinh H."/>
            <person name="Doddapaneni H."/>
            <person name="Dugan-Rocha S."/>
            <person name="Elkadiri S."/>
            <person name="Gnanaolivu R."/>
            <person name="Hernandez B."/>
            <person name="Skinner E."/>
            <person name="Javaid M."/>
            <person name="Lee S."/>
            <person name="Li M."/>
            <person name="Ming W."/>
            <person name="Munidasa M."/>
            <person name="Muniz J."/>
            <person name="Nguyen L."/>
            <person name="Hughes D."/>
            <person name="Osuji N."/>
            <person name="Pu L.-L."/>
            <person name="Puazo M."/>
            <person name="Qu C."/>
            <person name="Quiroz J."/>
            <person name="Raj R."/>
            <person name="Weissenberger G."/>
            <person name="Xin Y."/>
            <person name="Zou X."/>
            <person name="Han Y."/>
            <person name="Worley K."/>
            <person name="Muzny D."/>
            <person name="Gibbs R."/>
        </authorList>
    </citation>
    <scope>NUCLEOTIDE SEQUENCE</scope>
    <source>
        <strain evidence="3">Sampled in the wild</strain>
    </source>
</reference>
<proteinExistence type="predicted"/>
<dbReference type="Proteomes" id="UP000792457">
    <property type="component" value="Unassembled WGS sequence"/>
</dbReference>
<evidence type="ECO:0000313" key="3">
    <source>
        <dbReference type="EMBL" id="KAG8229610.1"/>
    </source>
</evidence>
<evidence type="ECO:0000313" key="4">
    <source>
        <dbReference type="Proteomes" id="UP000792457"/>
    </source>
</evidence>
<keyword evidence="4" id="KW-1185">Reference proteome</keyword>
<dbReference type="AlphaFoldDB" id="A0A8K0NYZ1"/>
<evidence type="ECO:0000256" key="1">
    <source>
        <dbReference type="SAM" id="Coils"/>
    </source>
</evidence>
<name>A0A8K0NYZ1_LADFU</name>
<keyword evidence="1" id="KW-0175">Coiled coil</keyword>
<evidence type="ECO:0000256" key="2">
    <source>
        <dbReference type="SAM" id="MobiDB-lite"/>
    </source>
</evidence>
<comment type="caution">
    <text evidence="3">The sequence shown here is derived from an EMBL/GenBank/DDBJ whole genome shotgun (WGS) entry which is preliminary data.</text>
</comment>
<feature type="compositionally biased region" description="Basic and acidic residues" evidence="2">
    <location>
        <begin position="109"/>
        <end position="119"/>
    </location>
</feature>
<feature type="region of interest" description="Disordered" evidence="2">
    <location>
        <begin position="98"/>
        <end position="119"/>
    </location>
</feature>
<dbReference type="EMBL" id="KZ308437">
    <property type="protein sequence ID" value="KAG8229610.1"/>
    <property type="molecule type" value="Genomic_DNA"/>
</dbReference>
<reference evidence="3" key="1">
    <citation type="submission" date="2013-04" db="EMBL/GenBank/DDBJ databases">
        <authorList>
            <person name="Qu J."/>
            <person name="Murali S.C."/>
            <person name="Bandaranaike D."/>
            <person name="Bellair M."/>
            <person name="Blankenburg K."/>
            <person name="Chao H."/>
            <person name="Dinh H."/>
            <person name="Doddapaneni H."/>
            <person name="Downs B."/>
            <person name="Dugan-Rocha S."/>
            <person name="Elkadiri S."/>
            <person name="Gnanaolivu R.D."/>
            <person name="Hernandez B."/>
            <person name="Javaid M."/>
            <person name="Jayaseelan J.C."/>
            <person name="Lee S."/>
            <person name="Li M."/>
            <person name="Ming W."/>
            <person name="Munidasa M."/>
            <person name="Muniz J."/>
            <person name="Nguyen L."/>
            <person name="Ongeri F."/>
            <person name="Osuji N."/>
            <person name="Pu L.-L."/>
            <person name="Puazo M."/>
            <person name="Qu C."/>
            <person name="Quiroz J."/>
            <person name="Raj R."/>
            <person name="Weissenberger G."/>
            <person name="Xin Y."/>
            <person name="Zou X."/>
            <person name="Han Y."/>
            <person name="Richards S."/>
            <person name="Worley K."/>
            <person name="Muzny D."/>
            <person name="Gibbs R."/>
        </authorList>
    </citation>
    <scope>NUCLEOTIDE SEQUENCE</scope>
    <source>
        <strain evidence="3">Sampled in the wild</strain>
    </source>
</reference>
<accession>A0A8K0NYZ1</accession>
<organism evidence="3 4">
    <name type="scientific">Ladona fulva</name>
    <name type="common">Scarce chaser dragonfly</name>
    <name type="synonym">Libellula fulva</name>
    <dbReference type="NCBI Taxonomy" id="123851"/>
    <lineage>
        <taxon>Eukaryota</taxon>
        <taxon>Metazoa</taxon>
        <taxon>Ecdysozoa</taxon>
        <taxon>Arthropoda</taxon>
        <taxon>Hexapoda</taxon>
        <taxon>Insecta</taxon>
        <taxon>Pterygota</taxon>
        <taxon>Palaeoptera</taxon>
        <taxon>Odonata</taxon>
        <taxon>Epiprocta</taxon>
        <taxon>Anisoptera</taxon>
        <taxon>Libelluloidea</taxon>
        <taxon>Libellulidae</taxon>
        <taxon>Ladona</taxon>
    </lineage>
</organism>
<gene>
    <name evidence="3" type="ORF">J437_LFUL002335</name>
</gene>
<feature type="coiled-coil region" evidence="1">
    <location>
        <begin position="38"/>
        <end position="93"/>
    </location>
</feature>
<sequence length="179" mass="20601">MLQKEQKMLKDEITYLKVTCKFLEGNNVSILKKCNELQLKLQENITAQEKRLDSILQERQNLMLKTQKLKYKIKQLQETNSRLCEEVESYKKSSNGKCDAAVQVPSENSKSKKEGKSAKESFAESLKSNAISNAQHNISKIIETNSSTMDEEMILTDLFFGRNSDYFISNARETILNYI</sequence>